<dbReference type="Pfam" id="PF13573">
    <property type="entry name" value="SprB"/>
    <property type="match status" value="2"/>
</dbReference>
<feature type="domain" description="Fibronectin type-III" evidence="4">
    <location>
        <begin position="278"/>
        <end position="367"/>
    </location>
</feature>
<keyword evidence="5" id="KW-0540">Nuclease</keyword>
<dbReference type="InterPro" id="IPR036691">
    <property type="entry name" value="Endo/exonu/phosph_ase_sf"/>
</dbReference>
<evidence type="ECO:0000313" key="6">
    <source>
        <dbReference type="Proteomes" id="UP000629963"/>
    </source>
</evidence>
<feature type="domain" description="Fibronectin type-III" evidence="4">
    <location>
        <begin position="543"/>
        <end position="625"/>
    </location>
</feature>
<dbReference type="PANTHER" id="PTHR42834">
    <property type="entry name" value="ENDONUCLEASE/EXONUCLEASE/PHOSPHATASE FAMILY PROTEIN (AFU_ORTHOLOGUE AFUA_3G09210)"/>
    <property type="match status" value="1"/>
</dbReference>
<dbReference type="PANTHER" id="PTHR42834:SF1">
    <property type="entry name" value="ENDONUCLEASE_EXONUCLEASE_PHOSPHATASE FAMILY PROTEIN (AFU_ORTHOLOGUE AFUA_3G09210)"/>
    <property type="match status" value="1"/>
</dbReference>
<evidence type="ECO:0000259" key="4">
    <source>
        <dbReference type="PROSITE" id="PS50853"/>
    </source>
</evidence>
<dbReference type="InterPro" id="IPR044925">
    <property type="entry name" value="His-Me_finger_sf"/>
</dbReference>
<dbReference type="SUPFAM" id="SSF54060">
    <property type="entry name" value="His-Me finger endonucleases"/>
    <property type="match status" value="1"/>
</dbReference>
<dbReference type="InterPro" id="IPR026444">
    <property type="entry name" value="Secre_tail"/>
</dbReference>
<dbReference type="Pfam" id="PF03372">
    <property type="entry name" value="Exo_endo_phos"/>
    <property type="match status" value="1"/>
</dbReference>
<feature type="chain" id="PRO_5047091429" evidence="3">
    <location>
        <begin position="26"/>
        <end position="1753"/>
    </location>
</feature>
<dbReference type="Gene3D" id="2.60.40.740">
    <property type="match status" value="1"/>
</dbReference>
<protein>
    <submittedName>
        <fullName evidence="5">Endonuclease</fullName>
    </submittedName>
</protein>
<dbReference type="Pfam" id="PF04231">
    <property type="entry name" value="Endonuclease_1"/>
    <property type="match status" value="1"/>
</dbReference>
<keyword evidence="2 3" id="KW-0732">Signal</keyword>
<evidence type="ECO:0000256" key="3">
    <source>
        <dbReference type="SAM" id="SignalP"/>
    </source>
</evidence>
<dbReference type="PROSITE" id="PS50853">
    <property type="entry name" value="FN3"/>
    <property type="match status" value="2"/>
</dbReference>
<dbReference type="SMART" id="SM00060">
    <property type="entry name" value="FN3"/>
    <property type="match status" value="2"/>
</dbReference>
<dbReference type="RefSeq" id="WP_187010649.1">
    <property type="nucleotide sequence ID" value="NZ_JACRUI010000004.1"/>
</dbReference>
<dbReference type="InterPro" id="IPR003961">
    <property type="entry name" value="FN3_dom"/>
</dbReference>
<dbReference type="InterPro" id="IPR007346">
    <property type="entry name" value="Endonuclease-I"/>
</dbReference>
<dbReference type="GO" id="GO:0004519">
    <property type="term" value="F:endonuclease activity"/>
    <property type="evidence" value="ECO:0007669"/>
    <property type="project" value="UniProtKB-KW"/>
</dbReference>
<feature type="signal peptide" evidence="3">
    <location>
        <begin position="1"/>
        <end position="25"/>
    </location>
</feature>
<gene>
    <name evidence="5" type="ORF">H8R23_12100</name>
</gene>
<dbReference type="InterPro" id="IPR005135">
    <property type="entry name" value="Endo/exonuclease/phosphatase"/>
</dbReference>
<reference evidence="5 6" key="1">
    <citation type="submission" date="2020-08" db="EMBL/GenBank/DDBJ databases">
        <title>Description of novel Flavobacterium F-380 isolate.</title>
        <authorList>
            <person name="Saticioglu I.B."/>
            <person name="Duman M."/>
            <person name="Altun S."/>
        </authorList>
    </citation>
    <scope>NUCLEOTIDE SEQUENCE [LARGE SCALE GENOMIC DNA]</scope>
    <source>
        <strain evidence="5 6">F-380</strain>
    </source>
</reference>
<dbReference type="InterPro" id="IPR036116">
    <property type="entry name" value="FN3_sf"/>
</dbReference>
<dbReference type="SUPFAM" id="SSF56219">
    <property type="entry name" value="DNase I-like"/>
    <property type="match status" value="1"/>
</dbReference>
<dbReference type="SUPFAM" id="SSF49265">
    <property type="entry name" value="Fibronectin type III"/>
    <property type="match status" value="1"/>
</dbReference>
<dbReference type="Pfam" id="PF18962">
    <property type="entry name" value="Por_Secre_tail"/>
    <property type="match status" value="1"/>
</dbReference>
<name>A0ABR7J9K1_9FLAO</name>
<dbReference type="CDD" id="cd00063">
    <property type="entry name" value="FN3"/>
    <property type="match status" value="2"/>
</dbReference>
<dbReference type="Gene3D" id="3.60.10.10">
    <property type="entry name" value="Endonuclease/exonuclease/phosphatase"/>
    <property type="match status" value="1"/>
</dbReference>
<comment type="similarity">
    <text evidence="1">Belongs to the EndA/NucM nuclease family.</text>
</comment>
<dbReference type="Gene3D" id="2.60.40.10">
    <property type="entry name" value="Immunoglobulins"/>
    <property type="match status" value="2"/>
</dbReference>
<sequence length="1753" mass="186054">MKQFYLKTQFILVAVFSFLSVISFAQVPTYYNGTNISQNGTTLKSSLATLISSNTINLSYTPGVWDALKQTDLDPTDPTKVLLIYGYNDTDTDTFNDRTRSKDANGGNSGNWNREHVYARSLGNPNLGSEGPGSDAHHLRASDITLNATRNNYPFGASSGNAKLINGTYFYPGDEWKGDIARMVMYMYLRYGNQCLPNVVTVGTNTFNADIPDILLQWNVEDPVSQIEINRNTILEGVQGNRNPFIDNPAFATAIWGGPQAQNRFDGSVIMDTEAPSVPATLFATNTTATETTLTWVQSTDNVGVLGYRIFNGTVQIASSSTANYVLTGLTANTNYTFSVKAFDAAGNISNNSNSIAVKTLVGTPPPTPSASVVFINEIHYDNAGTDVGEGVEIAGTAGTDLTGWSIIPYNGAVGSGATYTPIGTLSGIIPNQSNGFGTVFVTISGLQNGSPDGIALVDASGKAVQFLSYEGSFTATNGPAIGMTSLDIGVSQNGLEAAGLSLQLKGNGTQYSDFTWQASAKSTYGAINNGQSFTLITAPVTAPANVTASNITQTAATLTWDAVTAASSYEIYNGTVQVASSTTTSFTLSNLTANTTYNFTVVALDANDNASEASAVVSVKTLTNTTPITAGSVFINEIHYDNAGSDVNEGVEIAGLAGIDVTGWKIIPYNGANGASYTPIGTFSGIIPNQLNGYGTVHVPIPGLQNGAPDGLALVDAENKVVQFLSYEGSFTATNGPAIGMTSTDIGIEETSTATVGNSLQLTGRGTKYSDFTWETAASTSGSTNKGQKFGDLVFINEIHYDNAGTDIGEGVEVAGYAGIDLTGWSLVPYNGSGGASYTPVGNLSGIIADQLNGYGTVFVPILNLQNGAPDGLALVDPNGKVIQFISYEGSFTATNGPANGMTSTDIGITEESNAAVGTSLQLIGAGFTYADFTWQSATATYNAVNKGQFFGNASEIIVVLPIAEARTKVDGEIVTVTGTLTVSDQFAGSAYIQDGTGAIAVFDKTVHGSGLFKIGDSLTITGTKSTYTEQVQISPVSAVTNNGPATALIEPKTITLSEMANHPAELVRIVNTAFPKPGAIIFGNSSINITDLSGAAQLRLDADVSDLVGFAQPANCSEIVGVVANYFATQQLLPRMRADFPCANKYQQIGNDLAIAKDKTLDIATWNIAWFGDEKNSPAAGKPNSDAIQKEAVKNVLQQLDADIYAVEEVSDDVLFAQMVSEMNDYSFVLSEATSYPSDNTSPKQKVGFIYKNKTVKPVKTKVLLQTIHPFYNGGSIAALTNYPDSDKSRFFASGRLPFMLTADVTIGGDTKQINIIDLHARANTSGDAQGKYDMRKFDVEVLKDTLDAQYPTANLILLGDYNDDVDFTVSSVTTTVSTFEAYVNDSARYKVLTKTLSEQGFRSYATYENMIDHIMVSNELADLYIDGSARVHYEFFTSDYTKTASDHFPVSARLQLKAFSLDATNATNISCNGEADGTAKVTVSGGIAPYTYTWSNGTKSNFNAISNLEAGIYNVVVLDALNNKLTANFTITEPSLISIPSSVESTVYYGYAKNSCTTLDAGNITGGVLPYTYQWSNGATTKSISVCPTSTTIYTLIVKDANGCLSATEKKVNVIDVSCGNNPKNPKVEVCHNGKTICIDENAVASHLAHGDKLGSCSTQIENRTTFTDVVVFPNPFLNTVNVTVDSVINVKVDLAIYNFSGQLIQQTTHDVKSGNSNIQLILSNLQKGNYFLKTIINGKVDNVKYLIKK</sequence>
<evidence type="ECO:0000256" key="1">
    <source>
        <dbReference type="ARBA" id="ARBA00006429"/>
    </source>
</evidence>
<evidence type="ECO:0000256" key="2">
    <source>
        <dbReference type="ARBA" id="ARBA00022729"/>
    </source>
</evidence>
<proteinExistence type="inferred from homology"/>
<keyword evidence="5" id="KW-0378">Hydrolase</keyword>
<keyword evidence="6" id="KW-1185">Reference proteome</keyword>
<dbReference type="EMBL" id="JACRUJ010000004">
    <property type="protein sequence ID" value="MBC5842151.1"/>
    <property type="molecule type" value="Genomic_DNA"/>
</dbReference>
<dbReference type="NCBIfam" id="TIGR04183">
    <property type="entry name" value="Por_Secre_tail"/>
    <property type="match status" value="1"/>
</dbReference>
<keyword evidence="5" id="KW-0255">Endonuclease</keyword>
<dbReference type="Proteomes" id="UP000629963">
    <property type="component" value="Unassembled WGS sequence"/>
</dbReference>
<evidence type="ECO:0000313" key="5">
    <source>
        <dbReference type="EMBL" id="MBC5842151.1"/>
    </source>
</evidence>
<dbReference type="InterPro" id="IPR013783">
    <property type="entry name" value="Ig-like_fold"/>
</dbReference>
<comment type="caution">
    <text evidence="5">The sequence shown here is derived from an EMBL/GenBank/DDBJ whole genome shotgun (WGS) entry which is preliminary data.</text>
</comment>
<dbReference type="InterPro" id="IPR025667">
    <property type="entry name" value="SprB_repeat"/>
</dbReference>
<accession>A0ABR7J9K1</accession>
<dbReference type="Pfam" id="PF00041">
    <property type="entry name" value="fn3"/>
    <property type="match status" value="2"/>
</dbReference>
<organism evidence="5 6">
    <name type="scientific">Flavobacterium kayseriense</name>
    <dbReference type="NCBI Taxonomy" id="2764714"/>
    <lineage>
        <taxon>Bacteria</taxon>
        <taxon>Pseudomonadati</taxon>
        <taxon>Bacteroidota</taxon>
        <taxon>Flavobacteriia</taxon>
        <taxon>Flavobacteriales</taxon>
        <taxon>Flavobacteriaceae</taxon>
        <taxon>Flavobacterium</taxon>
    </lineage>
</organism>